<keyword evidence="2 10" id="KW-0813">Transport</keyword>
<dbReference type="Pfam" id="PF13620">
    <property type="entry name" value="CarboxypepD_reg"/>
    <property type="match status" value="1"/>
</dbReference>
<dbReference type="Proteomes" id="UP000028709">
    <property type="component" value="Unassembled WGS sequence"/>
</dbReference>
<evidence type="ECO:0000256" key="11">
    <source>
        <dbReference type="RuleBase" id="RU003357"/>
    </source>
</evidence>
<gene>
    <name evidence="15" type="ORF">IQ37_08745</name>
</gene>
<keyword evidence="6 11" id="KW-0798">TonB box</keyword>
<evidence type="ECO:0000259" key="13">
    <source>
        <dbReference type="Pfam" id="PF00593"/>
    </source>
</evidence>
<sequence length="794" mass="90704">MKLIYSLLLIFCGLTLINAQKTYTVEGTVQDFHDKSMLENAEVKIGNFTARTDKKGKFLLNKIPAGSYTLIARHPDCHDYTENIEVTQALHLTITLEHHVQDIETVTIHGSHRKNGSLVVKTLDKAEIERNATDNLGNLLSKISGVTALKTGNNISKPIIHGLYGSRIAIMNNGVRLAEQEWGVEHAPNVDINNFQHIDVIKGASALKYGSDAIGGVVVLEPEIFPKRDTVKGSVNLSGISNGRGLGLDVNVAKTWKNGWAVKSGGSIKKLGDQHTPDYNLMNTGMDFSSFNFTVQNNTYEKGISFDYYLTNQNIGIYRGSHVGNNNDFYNAMTLNIPVYTGTFSYNIDNPRQVIEHHIAKISAFKRFENIGKVSATYSFQYNHRQEYDIRRGDLKDIPSLDLALMTHQFNLNDLLEREKWSLETGIDASFQNNYSDPATKARRLIPNYDKYSTGIYSVFKYKISDVLNVEAGVRYDFNRYDVTKWYDKRDWDNLYKDLYPQFYVRTNQNRVLTRPQLNYENVSFNAGLEYHPNSNFNLKFNYAKVGRTPNIAELFSDGLHHSAAVIEIGDMGLKNEQGHQFNWVADARFNVLRGLDISVNPYFFITKNYINEIPTGVQNTIRGVFPVWAYQQIDAKMYGIDLDINWKLTDDLTYIGKGSYVHGQDDTHNEPLILMMPPNFSNALQFKRENWNQFYFSLENQTFLKQNRFPVHNAPVTIYENGAEVEKIVDFSTPPNGYSLWNIQTGMNISKNLSAGLIINNLFNVSYRDYLNRMRFFADEAGRNFILNIRYRF</sequence>
<dbReference type="InterPro" id="IPR012910">
    <property type="entry name" value="Plug_dom"/>
</dbReference>
<evidence type="ECO:0000256" key="12">
    <source>
        <dbReference type="SAM" id="SignalP"/>
    </source>
</evidence>
<feature type="chain" id="PRO_5001804540" evidence="12">
    <location>
        <begin position="22"/>
        <end position="794"/>
    </location>
</feature>
<dbReference type="InterPro" id="IPR036942">
    <property type="entry name" value="Beta-barrel_TonB_sf"/>
</dbReference>
<dbReference type="SUPFAM" id="SSF49452">
    <property type="entry name" value="Starch-binding domain-like"/>
    <property type="match status" value="1"/>
</dbReference>
<keyword evidence="7 10" id="KW-0472">Membrane</keyword>
<evidence type="ECO:0000256" key="4">
    <source>
        <dbReference type="ARBA" id="ARBA00022692"/>
    </source>
</evidence>
<dbReference type="InterPro" id="IPR037066">
    <property type="entry name" value="Plug_dom_sf"/>
</dbReference>
<keyword evidence="16" id="KW-1185">Reference proteome</keyword>
<dbReference type="AlphaFoldDB" id="A0A086BIZ2"/>
<evidence type="ECO:0000256" key="7">
    <source>
        <dbReference type="ARBA" id="ARBA00023136"/>
    </source>
</evidence>
<name>A0A086BIZ2_9FLAO</name>
<comment type="similarity">
    <text evidence="10 11">Belongs to the TonB-dependent receptor family.</text>
</comment>
<evidence type="ECO:0000256" key="10">
    <source>
        <dbReference type="PROSITE-ProRule" id="PRU01360"/>
    </source>
</evidence>
<dbReference type="PROSITE" id="PS52016">
    <property type="entry name" value="TONB_DEPENDENT_REC_3"/>
    <property type="match status" value="1"/>
</dbReference>
<comment type="caution">
    <text evidence="15">The sequence shown here is derived from an EMBL/GenBank/DDBJ whole genome shotgun (WGS) entry which is preliminary data.</text>
</comment>
<dbReference type="Pfam" id="PF00593">
    <property type="entry name" value="TonB_dep_Rec_b-barrel"/>
    <property type="match status" value="1"/>
</dbReference>
<dbReference type="InterPro" id="IPR000531">
    <property type="entry name" value="Beta-barrel_TonB"/>
</dbReference>
<evidence type="ECO:0000313" key="16">
    <source>
        <dbReference type="Proteomes" id="UP000028709"/>
    </source>
</evidence>
<dbReference type="SUPFAM" id="SSF56935">
    <property type="entry name" value="Porins"/>
    <property type="match status" value="1"/>
</dbReference>
<evidence type="ECO:0000259" key="14">
    <source>
        <dbReference type="Pfam" id="PF07715"/>
    </source>
</evidence>
<dbReference type="GO" id="GO:0044718">
    <property type="term" value="P:siderophore transmembrane transport"/>
    <property type="evidence" value="ECO:0007669"/>
    <property type="project" value="TreeGrafter"/>
</dbReference>
<evidence type="ECO:0000256" key="2">
    <source>
        <dbReference type="ARBA" id="ARBA00022448"/>
    </source>
</evidence>
<dbReference type="GO" id="GO:0009279">
    <property type="term" value="C:cell outer membrane"/>
    <property type="evidence" value="ECO:0007669"/>
    <property type="project" value="UniProtKB-SubCell"/>
</dbReference>
<feature type="signal peptide" evidence="12">
    <location>
        <begin position="1"/>
        <end position="21"/>
    </location>
</feature>
<dbReference type="Gene3D" id="2.60.40.1120">
    <property type="entry name" value="Carboxypeptidase-like, regulatory domain"/>
    <property type="match status" value="1"/>
</dbReference>
<evidence type="ECO:0000256" key="1">
    <source>
        <dbReference type="ARBA" id="ARBA00004571"/>
    </source>
</evidence>
<organism evidence="15 16">
    <name type="scientific">Chryseobacterium piperi</name>
    <dbReference type="NCBI Taxonomy" id="558152"/>
    <lineage>
        <taxon>Bacteria</taxon>
        <taxon>Pseudomonadati</taxon>
        <taxon>Bacteroidota</taxon>
        <taxon>Flavobacteriia</taxon>
        <taxon>Flavobacteriales</taxon>
        <taxon>Weeksellaceae</taxon>
        <taxon>Chryseobacterium group</taxon>
        <taxon>Chryseobacterium</taxon>
    </lineage>
</organism>
<protein>
    <submittedName>
        <fullName evidence="15">TonB-dependent receptor</fullName>
    </submittedName>
</protein>
<accession>A0A086BIZ2</accession>
<dbReference type="PANTHER" id="PTHR30069">
    <property type="entry name" value="TONB-DEPENDENT OUTER MEMBRANE RECEPTOR"/>
    <property type="match status" value="1"/>
</dbReference>
<keyword evidence="8 15" id="KW-0675">Receptor</keyword>
<dbReference type="Pfam" id="PF07715">
    <property type="entry name" value="Plug"/>
    <property type="match status" value="1"/>
</dbReference>
<proteinExistence type="inferred from homology"/>
<dbReference type="InterPro" id="IPR039426">
    <property type="entry name" value="TonB-dep_rcpt-like"/>
</dbReference>
<keyword evidence="5 12" id="KW-0732">Signal</keyword>
<dbReference type="Gene3D" id="2.170.130.10">
    <property type="entry name" value="TonB-dependent receptor, plug domain"/>
    <property type="match status" value="1"/>
</dbReference>
<reference evidence="15 16" key="1">
    <citation type="submission" date="2014-07" db="EMBL/GenBank/DDBJ databases">
        <title>Genome of Chryseobacterium piperi CTM.</title>
        <authorList>
            <person name="Pipes S.E."/>
            <person name="Stropko S.J."/>
            <person name="Newman J.D."/>
        </authorList>
    </citation>
    <scope>NUCLEOTIDE SEQUENCE [LARGE SCALE GENOMIC DNA]</scope>
    <source>
        <strain evidence="15 16">CTM</strain>
    </source>
</reference>
<comment type="subcellular location">
    <subcellularLocation>
        <location evidence="1 10">Cell outer membrane</location>
        <topology evidence="1 10">Multi-pass membrane protein</topology>
    </subcellularLocation>
</comment>
<dbReference type="PANTHER" id="PTHR30069:SF29">
    <property type="entry name" value="HEMOGLOBIN AND HEMOGLOBIN-HAPTOGLOBIN-BINDING PROTEIN 1-RELATED"/>
    <property type="match status" value="1"/>
</dbReference>
<dbReference type="Gene3D" id="2.40.170.20">
    <property type="entry name" value="TonB-dependent receptor, beta-barrel domain"/>
    <property type="match status" value="1"/>
</dbReference>
<keyword evidence="3 10" id="KW-1134">Transmembrane beta strand</keyword>
<dbReference type="GO" id="GO:0015344">
    <property type="term" value="F:siderophore uptake transmembrane transporter activity"/>
    <property type="evidence" value="ECO:0007669"/>
    <property type="project" value="TreeGrafter"/>
</dbReference>
<evidence type="ECO:0000256" key="5">
    <source>
        <dbReference type="ARBA" id="ARBA00022729"/>
    </source>
</evidence>
<dbReference type="GO" id="GO:0030246">
    <property type="term" value="F:carbohydrate binding"/>
    <property type="evidence" value="ECO:0007669"/>
    <property type="project" value="InterPro"/>
</dbReference>
<evidence type="ECO:0000256" key="6">
    <source>
        <dbReference type="ARBA" id="ARBA00023077"/>
    </source>
</evidence>
<dbReference type="eggNOG" id="COG4771">
    <property type="taxonomic scope" value="Bacteria"/>
</dbReference>
<dbReference type="RefSeq" id="WP_034683912.1">
    <property type="nucleotide sequence ID" value="NZ_CP023049.2"/>
</dbReference>
<dbReference type="OrthoDB" id="9795928at2"/>
<feature type="domain" description="TonB-dependent receptor-like beta-barrel" evidence="13">
    <location>
        <begin position="294"/>
        <end position="763"/>
    </location>
</feature>
<dbReference type="STRING" id="558152.IQ37_08745"/>
<evidence type="ECO:0000256" key="3">
    <source>
        <dbReference type="ARBA" id="ARBA00022452"/>
    </source>
</evidence>
<dbReference type="EMBL" id="JPRJ01000012">
    <property type="protein sequence ID" value="KFF28906.1"/>
    <property type="molecule type" value="Genomic_DNA"/>
</dbReference>
<dbReference type="InterPro" id="IPR013784">
    <property type="entry name" value="Carb-bd-like_fold"/>
</dbReference>
<feature type="domain" description="TonB-dependent receptor plug" evidence="14">
    <location>
        <begin position="120"/>
        <end position="217"/>
    </location>
</feature>
<keyword evidence="9 10" id="KW-0998">Cell outer membrane</keyword>
<keyword evidence="4 10" id="KW-0812">Transmembrane</keyword>
<evidence type="ECO:0000313" key="15">
    <source>
        <dbReference type="EMBL" id="KFF28906.1"/>
    </source>
</evidence>
<dbReference type="KEGG" id="cpip:CJF12_18515"/>
<evidence type="ECO:0000256" key="9">
    <source>
        <dbReference type="ARBA" id="ARBA00023237"/>
    </source>
</evidence>
<evidence type="ECO:0000256" key="8">
    <source>
        <dbReference type="ARBA" id="ARBA00023170"/>
    </source>
</evidence>